<keyword evidence="1" id="KW-0472">Membrane</keyword>
<name>A0A385D6H7_9ACTN</name>
<dbReference type="KEGG" id="sky:D0C37_04690"/>
<feature type="transmembrane region" description="Helical" evidence="1">
    <location>
        <begin position="12"/>
        <end position="29"/>
    </location>
</feature>
<gene>
    <name evidence="2" type="ORF">D0C37_04690</name>
</gene>
<evidence type="ECO:0000313" key="2">
    <source>
        <dbReference type="EMBL" id="AXQ53972.1"/>
    </source>
</evidence>
<dbReference type="AlphaFoldDB" id="A0A385D6H7"/>
<sequence length="78" mass="8045">MTRGRRGRPGDAFRGAGLAALVGAPVFLRDPSARRGGHLDVPGVLLGTVLLVLLLAALVAALTVRRGKPSHVRSKPSA</sequence>
<evidence type="ECO:0000313" key="3">
    <source>
        <dbReference type="Proteomes" id="UP000259636"/>
    </source>
</evidence>
<keyword evidence="1" id="KW-1133">Transmembrane helix</keyword>
<evidence type="ECO:0000256" key="1">
    <source>
        <dbReference type="SAM" id="Phobius"/>
    </source>
</evidence>
<organism evidence="2 3">
    <name type="scientific">Streptomyces koyangensis</name>
    <dbReference type="NCBI Taxonomy" id="188770"/>
    <lineage>
        <taxon>Bacteria</taxon>
        <taxon>Bacillati</taxon>
        <taxon>Actinomycetota</taxon>
        <taxon>Actinomycetes</taxon>
        <taxon>Kitasatosporales</taxon>
        <taxon>Streptomycetaceae</taxon>
        <taxon>Streptomyces</taxon>
        <taxon>Streptomyces aurantiacus group</taxon>
    </lineage>
</organism>
<reference evidence="2 3" key="1">
    <citation type="submission" date="2018-08" db="EMBL/GenBank/DDBJ databases">
        <authorList>
            <person name="Ferrada E.E."/>
            <person name="Latorre B.A."/>
        </authorList>
    </citation>
    <scope>NUCLEOTIDE SEQUENCE [LARGE SCALE GENOMIC DNA]</scope>
    <source>
        <strain evidence="2 3">VK-A60T</strain>
    </source>
</reference>
<proteinExistence type="predicted"/>
<feature type="transmembrane region" description="Helical" evidence="1">
    <location>
        <begin position="41"/>
        <end position="64"/>
    </location>
</feature>
<keyword evidence="1" id="KW-0812">Transmembrane</keyword>
<protein>
    <submittedName>
        <fullName evidence="2">Uncharacterized protein</fullName>
    </submittedName>
</protein>
<dbReference type="EMBL" id="CP031742">
    <property type="protein sequence ID" value="AXQ53972.1"/>
    <property type="molecule type" value="Genomic_DNA"/>
</dbReference>
<dbReference type="Proteomes" id="UP000259636">
    <property type="component" value="Chromosome"/>
</dbReference>
<accession>A0A385D6H7</accession>